<accession>A0ABT1VB96</accession>
<protein>
    <submittedName>
        <fullName evidence="1">Uncharacterized protein</fullName>
    </submittedName>
</protein>
<evidence type="ECO:0000313" key="1">
    <source>
        <dbReference type="EMBL" id="MCQ8194673.1"/>
    </source>
</evidence>
<evidence type="ECO:0000313" key="2">
    <source>
        <dbReference type="Proteomes" id="UP001204746"/>
    </source>
</evidence>
<dbReference type="RefSeq" id="WP_256655435.1">
    <property type="nucleotide sequence ID" value="NZ_JANIAA010000051.1"/>
</dbReference>
<dbReference type="Proteomes" id="UP001204746">
    <property type="component" value="Unassembled WGS sequence"/>
</dbReference>
<organism evidence="1 2">
    <name type="scientific">Streptomyces rugosispiralis</name>
    <dbReference type="NCBI Taxonomy" id="2967341"/>
    <lineage>
        <taxon>Bacteria</taxon>
        <taxon>Bacillati</taxon>
        <taxon>Actinomycetota</taxon>
        <taxon>Actinomycetes</taxon>
        <taxon>Kitasatosporales</taxon>
        <taxon>Streptomycetaceae</taxon>
        <taxon>Streptomyces</taxon>
    </lineage>
</organism>
<reference evidence="1 2" key="1">
    <citation type="submission" date="2022-07" db="EMBL/GenBank/DDBJ databases">
        <authorList>
            <person name="Phongsopitanun W."/>
            <person name="Tanasupawat S."/>
        </authorList>
    </citation>
    <scope>NUCLEOTIDE SEQUENCE [LARGE SCALE GENOMIC DNA]</scope>
    <source>
        <strain evidence="1 2">RCU-064</strain>
    </source>
</reference>
<sequence>MRSTSSVTTRLATILFVSQAPVGEFTASPTRTRELIHETIRQLGRNSAALADAEFAYEYGRHPETAAAHMRVCLQAVTATLAPADKAVAR</sequence>
<name>A0ABT1VB96_9ACTN</name>
<comment type="caution">
    <text evidence="1">The sequence shown here is derived from an EMBL/GenBank/DDBJ whole genome shotgun (WGS) entry which is preliminary data.</text>
</comment>
<dbReference type="EMBL" id="JANIAA010000051">
    <property type="protein sequence ID" value="MCQ8194673.1"/>
    <property type="molecule type" value="Genomic_DNA"/>
</dbReference>
<proteinExistence type="predicted"/>
<keyword evidence="2" id="KW-1185">Reference proteome</keyword>
<gene>
    <name evidence="1" type="ORF">NP777_41890</name>
</gene>